<feature type="compositionally biased region" description="Gly residues" evidence="5">
    <location>
        <begin position="1"/>
        <end position="14"/>
    </location>
</feature>
<keyword evidence="4" id="KW-0479">Metal-binding</keyword>
<evidence type="ECO:0000259" key="6">
    <source>
        <dbReference type="PROSITE" id="PS50103"/>
    </source>
</evidence>
<feature type="compositionally biased region" description="Acidic residues" evidence="5">
    <location>
        <begin position="1081"/>
        <end position="1113"/>
    </location>
</feature>
<feature type="domain" description="C3H1-type" evidence="6">
    <location>
        <begin position="697"/>
        <end position="718"/>
    </location>
</feature>
<dbReference type="SUPFAM" id="SSF56399">
    <property type="entry name" value="ADP-ribosylation"/>
    <property type="match status" value="1"/>
</dbReference>
<feature type="compositionally biased region" description="Acidic residues" evidence="5">
    <location>
        <begin position="924"/>
        <end position="950"/>
    </location>
</feature>
<keyword evidence="4" id="KW-0863">Zinc-finger</keyword>
<dbReference type="GO" id="GO:0005634">
    <property type="term" value="C:nucleus"/>
    <property type="evidence" value="ECO:0007669"/>
    <property type="project" value="UniProtKB-SubCell"/>
</dbReference>
<comment type="subcellular location">
    <subcellularLocation>
        <location evidence="1">Nucleus</location>
    </subcellularLocation>
</comment>
<keyword evidence="9" id="KW-0808">Transferase</keyword>
<dbReference type="InterPro" id="IPR051712">
    <property type="entry name" value="ARTD-AVP"/>
</dbReference>
<dbReference type="GO" id="GO:0008270">
    <property type="term" value="F:zinc ion binding"/>
    <property type="evidence" value="ECO:0007669"/>
    <property type="project" value="UniProtKB-KW"/>
</dbReference>
<organism evidence="9 10">
    <name type="scientific">Mytilus galloprovincialis</name>
    <name type="common">Mediterranean mussel</name>
    <dbReference type="NCBI Taxonomy" id="29158"/>
    <lineage>
        <taxon>Eukaryota</taxon>
        <taxon>Metazoa</taxon>
        <taxon>Spiralia</taxon>
        <taxon>Lophotrochozoa</taxon>
        <taxon>Mollusca</taxon>
        <taxon>Bivalvia</taxon>
        <taxon>Autobranchia</taxon>
        <taxon>Pteriomorphia</taxon>
        <taxon>Mytilida</taxon>
        <taxon>Mytiloidea</taxon>
        <taxon>Mytilidae</taxon>
        <taxon>Mytilinae</taxon>
        <taxon>Mytilus</taxon>
    </lineage>
</organism>
<feature type="compositionally biased region" description="Low complexity" evidence="5">
    <location>
        <begin position="102"/>
        <end position="315"/>
    </location>
</feature>
<evidence type="ECO:0000256" key="1">
    <source>
        <dbReference type="ARBA" id="ARBA00004123"/>
    </source>
</evidence>
<dbReference type="EC" id="2.4.2.30" evidence="9"/>
<comment type="similarity">
    <text evidence="3">Belongs to the ARTD/PARP family.</text>
</comment>
<sequence>MSQPGGKRGGGAKGNNGKQPNMQGGGKGPKINQGPGKPQGNQAKKQGVPRGPKTNQQLGGPRGPNPNQFLEQSCGTQQTFQRGPQPNCFQGQPQGKQGGQRGPNPNQCPGHPQGNQQGGPRRPNPNQFPGQPQGNQQGGPRRPNPNQFPGQPQGNQQGGPCRPNPNQFPGQPQGNQQGVPRRPNPNQFPGQPQGNQQGVPRRPNPNQFPGQTQGNQQGGPRRPNPNQFPEQPQGNQQGGPRRPNSNQFPGQPQGNQQGGPRRPNPNQIPRQPQGNQQGGPRRPNPNQFPGQPQGNQQGGPRIPNPNQLPGQPPGKKQGGKKRPNPNLSTGQPQGNQQGGPRRPNPNQFPGQPQGNQQGGSRRLNPNQFPGQPHGNQQGGPQRPNPNQFPGQPQGNQQGGPCRPNPNQFPGQPQGNQQGGPRRPNPNQFPGQPHRNQSEGAIGKRRPRTSGRKDPNMQRSINEPTQNLIRGQFQGNQSNLNQFPGFMQQPCNLTTQQTLPKCHIQQSKKVQPQVQVKYVYVPVPVTQLTQTPPPQESQPQVLLPGPVSQTGINIQKGDGQQNCDNKRSEARLKRRLGKDCRRGDGKDKVGQQVHEHDNEDQNGKIPDVDENEVFKFMIKTFGGGCSFEDFLQRCDLFPLGSNIVLWFRKNNRRFHIFWDKKDIVYLQPFYRDAKICAEWNSKKNPAECQNAHWDYFHICRRFIRGNCQEKDCPLSHSFRGPHNYRLKNKLGIVNFSDDEMKIVLNCNSPSVCADYIYNNGCKVDNPERKCPHLHLCRQKIFGKCPDPCKFNRTHTINQFHNKWVLTSCHMKDWPPAKVLKAIYVPAREKKENDNYSDDSDLSHDEDDLHDLEESSVFDYDSDVYVSNESLSSSASGPAKNKNLHSVENLSIDYNKEGTRSTHDRKERFRSLENITCGIVGKDDQDLTEMVETESSYDDEDDYGDGSVDDDYGDNKVDTENFCDRKVDYNNYGDGNDDYGDGNGDDNDDDDDDYDYYGDGNDEDDNGDRNVESGPGEKEMILTEDQTQVHQGNGDGNELDDGFDYGDNDDYQDNYDGNDYDYDENDYNYDVNECGDYDHEYGDYDYENDAGDIDNELGEDNGPNDDGDGDDEKIIEEEKITMENSEQVQQDYEDDTLKKNQQQCNEEEKEDKMMENQKGEKQGNNKNSKDIHQNLLDDDDIKEKERIQMENWKKEQQQKHNNDDNIIERERLLMEQWNQQSARNSIPQQDDVKLDPAPSPSDPDYQETDSSLLTDETENTRICVFVSKNKCTFASCKRHHLPSGFPYLWQIKTSGKWFSCSLLENEKIEKSFCDLQDVAPTEMKCDDNKYNCHIWFQKMHAVILDVNGQPAADDDQWSTVRRLSTPSFAEKKMTVNSYLTQWRWYWKDDDEKWIMFNKDLFLFTLERKYQTKQKNYLFSKENNFLMYKIDFMKMVQVNLETDKVREIIRRPLFVSKDDVLREKFLDNIPFPSAMSTPKPTHFFNWDCSHDFEPVELDKTGKEYKDVMKSLFDSMDPSKFDFKFIYRIQNRKIWSEYDTKKKLMLADAEQDGQGQNLDERDLFHGTDSLDTCRGICTNNFDFRTSGRNATVYGEGSYFAVRARLSHSYTKADSLTDMRFLFRAKVLVGKFTEGNPSLRRPPEIPEQIHKLYDSCVDKVEDPQIFVVFDRNQCYPEYIIMYTDKEPVQVAKPMEPVDVEKPMVQPQVNQPMVQPSVNQPIVYPGSAASLPMHMGGPLVYPHPVESSTTPTMQSSIAKPASSAGNSSAHLNRHSKKDKDECVLQ</sequence>
<feature type="compositionally biased region" description="Basic and acidic residues" evidence="5">
    <location>
        <begin position="1005"/>
        <end position="1019"/>
    </location>
</feature>
<feature type="zinc finger region" description="C3H1-type" evidence="4">
    <location>
        <begin position="697"/>
        <end position="718"/>
    </location>
</feature>
<evidence type="ECO:0000313" key="9">
    <source>
        <dbReference type="EMBL" id="VDI23386.1"/>
    </source>
</evidence>
<dbReference type="InterPro" id="IPR012317">
    <property type="entry name" value="Poly(ADP-ribose)pol_cat_dom"/>
</dbReference>
<dbReference type="InterPro" id="IPR000571">
    <property type="entry name" value="Znf_CCCH"/>
</dbReference>
<feature type="compositionally biased region" description="Basic and acidic residues" evidence="5">
    <location>
        <begin position="951"/>
        <end position="966"/>
    </location>
</feature>
<evidence type="ECO:0000256" key="3">
    <source>
        <dbReference type="ARBA" id="ARBA00024347"/>
    </source>
</evidence>
<feature type="region of interest" description="Disordered" evidence="5">
    <location>
        <begin position="1736"/>
        <end position="1779"/>
    </location>
</feature>
<feature type="region of interest" description="Disordered" evidence="5">
    <location>
        <begin position="578"/>
        <end position="605"/>
    </location>
</feature>
<feature type="compositionally biased region" description="Polar residues" evidence="5">
    <location>
        <begin position="65"/>
        <end position="89"/>
    </location>
</feature>
<feature type="region of interest" description="Disordered" evidence="5">
    <location>
        <begin position="1216"/>
        <end position="1250"/>
    </location>
</feature>
<evidence type="ECO:0000313" key="10">
    <source>
        <dbReference type="Proteomes" id="UP000596742"/>
    </source>
</evidence>
<feature type="compositionally biased region" description="Acidic residues" evidence="5">
    <location>
        <begin position="1035"/>
        <end position="1065"/>
    </location>
</feature>
<feature type="domain" description="WWE" evidence="7">
    <location>
        <begin position="1368"/>
        <end position="1447"/>
    </location>
</feature>
<reference evidence="9" key="1">
    <citation type="submission" date="2018-11" db="EMBL/GenBank/DDBJ databases">
        <authorList>
            <person name="Alioto T."/>
            <person name="Alioto T."/>
        </authorList>
    </citation>
    <scope>NUCLEOTIDE SEQUENCE</scope>
</reference>
<evidence type="ECO:0000259" key="7">
    <source>
        <dbReference type="PROSITE" id="PS50918"/>
    </source>
</evidence>
<feature type="compositionally biased region" description="Basic and acidic residues" evidence="5">
    <location>
        <begin position="578"/>
        <end position="601"/>
    </location>
</feature>
<feature type="domain" description="C3H1-type" evidence="6">
    <location>
        <begin position="1255"/>
        <end position="1281"/>
    </location>
</feature>
<keyword evidence="10" id="KW-1185">Reference proteome</keyword>
<dbReference type="Pfam" id="PF00644">
    <property type="entry name" value="PARP"/>
    <property type="match status" value="1"/>
</dbReference>
<dbReference type="Gene3D" id="3.30.720.50">
    <property type="match status" value="1"/>
</dbReference>
<keyword evidence="9" id="KW-0328">Glycosyltransferase</keyword>
<dbReference type="EMBL" id="UYJE01003920">
    <property type="protein sequence ID" value="VDI23386.1"/>
    <property type="molecule type" value="Genomic_DNA"/>
</dbReference>
<gene>
    <name evidence="9" type="ORF">MGAL_10B068147</name>
</gene>
<evidence type="ECO:0000256" key="2">
    <source>
        <dbReference type="ARBA" id="ARBA00023242"/>
    </source>
</evidence>
<protein>
    <submittedName>
        <fullName evidence="9">Poly [ADP-ribose] polymerase 7/11/12/13</fullName>
        <ecNumber evidence="9">2.4.2.30</ecNumber>
    </submittedName>
</protein>
<keyword evidence="4" id="KW-0862">Zinc</keyword>
<feature type="zinc finger region" description="C3H1-type" evidence="4">
    <location>
        <begin position="1255"/>
        <end position="1281"/>
    </location>
</feature>
<dbReference type="PROSITE" id="PS51059">
    <property type="entry name" value="PARP_CATALYTIC"/>
    <property type="match status" value="1"/>
</dbReference>
<dbReference type="InterPro" id="IPR037197">
    <property type="entry name" value="WWE_dom_sf"/>
</dbReference>
<feature type="domain" description="PARP catalytic" evidence="8">
    <location>
        <begin position="1477"/>
        <end position="1701"/>
    </location>
</feature>
<evidence type="ECO:0000256" key="5">
    <source>
        <dbReference type="SAM" id="MobiDB-lite"/>
    </source>
</evidence>
<proteinExistence type="inferred from homology"/>
<feature type="region of interest" description="Disordered" evidence="5">
    <location>
        <begin position="921"/>
        <end position="1180"/>
    </location>
</feature>
<evidence type="ECO:0000259" key="8">
    <source>
        <dbReference type="PROSITE" id="PS51059"/>
    </source>
</evidence>
<feature type="compositionally biased region" description="Polar residues" evidence="5">
    <location>
        <begin position="1740"/>
        <end position="1764"/>
    </location>
</feature>
<evidence type="ECO:0000256" key="4">
    <source>
        <dbReference type="PROSITE-ProRule" id="PRU00723"/>
    </source>
</evidence>
<dbReference type="CDD" id="cd01439">
    <property type="entry name" value="TCCD_inducible_PARP_like"/>
    <property type="match status" value="1"/>
</dbReference>
<feature type="compositionally biased region" description="Polar residues" evidence="5">
    <location>
        <begin position="1216"/>
        <end position="1226"/>
    </location>
</feature>
<dbReference type="Pfam" id="PF02825">
    <property type="entry name" value="WWE"/>
    <property type="match status" value="1"/>
</dbReference>
<dbReference type="PROSITE" id="PS50103">
    <property type="entry name" value="ZF_C3H1"/>
    <property type="match status" value="2"/>
</dbReference>
<feature type="compositionally biased region" description="Low complexity" evidence="5">
    <location>
        <begin position="324"/>
        <end position="427"/>
    </location>
</feature>
<dbReference type="GO" id="GO:1990404">
    <property type="term" value="F:NAD+-protein mono-ADP-ribosyltransferase activity"/>
    <property type="evidence" value="ECO:0007669"/>
    <property type="project" value="TreeGrafter"/>
</dbReference>
<dbReference type="PANTHER" id="PTHR45740">
    <property type="entry name" value="POLY [ADP-RIBOSE] POLYMERASE"/>
    <property type="match status" value="1"/>
</dbReference>
<feature type="region of interest" description="Disordered" evidence="5">
    <location>
        <begin position="1"/>
        <end position="463"/>
    </location>
</feature>
<dbReference type="SUPFAM" id="SSF117839">
    <property type="entry name" value="WWE domain"/>
    <property type="match status" value="1"/>
</dbReference>
<keyword evidence="2" id="KW-0539">Nucleus</keyword>
<dbReference type="InterPro" id="IPR004170">
    <property type="entry name" value="WWE_dom"/>
</dbReference>
<dbReference type="PROSITE" id="PS50918">
    <property type="entry name" value="WWE"/>
    <property type="match status" value="1"/>
</dbReference>
<name>A0A8B6DTR5_MYTGA</name>
<accession>A0A8B6DTR5</accession>
<dbReference type="GO" id="GO:0003950">
    <property type="term" value="F:NAD+ poly-ADP-ribosyltransferase activity"/>
    <property type="evidence" value="ECO:0007669"/>
    <property type="project" value="UniProtKB-EC"/>
</dbReference>
<feature type="compositionally biased region" description="Basic and acidic residues" evidence="5">
    <location>
        <begin position="1148"/>
        <end position="1170"/>
    </location>
</feature>
<dbReference type="Proteomes" id="UP000596742">
    <property type="component" value="Unassembled WGS sequence"/>
</dbReference>
<dbReference type="OrthoDB" id="3247158at2759"/>
<feature type="compositionally biased region" description="Acidic residues" evidence="5">
    <location>
        <begin position="973"/>
        <end position="1004"/>
    </location>
</feature>
<dbReference type="PANTHER" id="PTHR45740:SF4">
    <property type="entry name" value="PROTEIN MONO-ADP-RIBOSYLTRANSFERASE PARP11"/>
    <property type="match status" value="1"/>
</dbReference>
<comment type="caution">
    <text evidence="9">The sequence shown here is derived from an EMBL/GenBank/DDBJ whole genome shotgun (WGS) entry which is preliminary data.</text>
</comment>
<dbReference type="Gene3D" id="3.90.228.10">
    <property type="match status" value="1"/>
</dbReference>